<keyword evidence="3" id="KW-0813">Transport</keyword>
<dbReference type="RefSeq" id="WP_091835856.1">
    <property type="nucleotide sequence ID" value="NZ_FNZK01000031.1"/>
</dbReference>
<evidence type="ECO:0000259" key="10">
    <source>
        <dbReference type="PROSITE" id="PS51379"/>
    </source>
</evidence>
<comment type="function">
    <text evidence="2">Electron transfer subunit of the terminal reductase during anaerobic growth on various sulfoxide and N-oxide compounds.</text>
</comment>
<evidence type="ECO:0000256" key="9">
    <source>
        <dbReference type="ARBA" id="ARBA00023014"/>
    </source>
</evidence>
<keyword evidence="4" id="KW-0004">4Fe-4S</keyword>
<evidence type="ECO:0000256" key="4">
    <source>
        <dbReference type="ARBA" id="ARBA00022485"/>
    </source>
</evidence>
<keyword evidence="12" id="KW-1185">Reference proteome</keyword>
<evidence type="ECO:0000256" key="3">
    <source>
        <dbReference type="ARBA" id="ARBA00022448"/>
    </source>
</evidence>
<gene>
    <name evidence="11" type="ORF">SAMN05660742_1314</name>
</gene>
<dbReference type="InterPro" id="IPR017896">
    <property type="entry name" value="4Fe4S_Fe-S-bd"/>
</dbReference>
<dbReference type="PANTHER" id="PTHR43177:SF5">
    <property type="entry name" value="ANAEROBIC DIMETHYL SULFOXIDE REDUCTASE CHAIN B-RELATED"/>
    <property type="match status" value="1"/>
</dbReference>
<comment type="cofactor">
    <cofactor evidence="1">
        <name>[4Fe-4S] cluster</name>
        <dbReference type="ChEBI" id="CHEBI:49883"/>
    </cofactor>
</comment>
<dbReference type="GO" id="GO:0046872">
    <property type="term" value="F:metal ion binding"/>
    <property type="evidence" value="ECO:0007669"/>
    <property type="project" value="UniProtKB-KW"/>
</dbReference>
<dbReference type="SUPFAM" id="SSF54862">
    <property type="entry name" value="4Fe-4S ferredoxins"/>
    <property type="match status" value="1"/>
</dbReference>
<keyword evidence="6" id="KW-0677">Repeat</keyword>
<dbReference type="PROSITE" id="PS00198">
    <property type="entry name" value="4FE4S_FER_1"/>
    <property type="match status" value="1"/>
</dbReference>
<dbReference type="GO" id="GO:0051539">
    <property type="term" value="F:4 iron, 4 sulfur cluster binding"/>
    <property type="evidence" value="ECO:0007669"/>
    <property type="project" value="UniProtKB-KW"/>
</dbReference>
<evidence type="ECO:0000256" key="6">
    <source>
        <dbReference type="ARBA" id="ARBA00022737"/>
    </source>
</evidence>
<keyword evidence="8" id="KW-0408">Iron</keyword>
<feature type="domain" description="4Fe-4S ferredoxin-type" evidence="10">
    <location>
        <begin position="5"/>
        <end position="33"/>
    </location>
</feature>
<dbReference type="Pfam" id="PF13247">
    <property type="entry name" value="Fer4_11"/>
    <property type="match status" value="1"/>
</dbReference>
<evidence type="ECO:0000256" key="2">
    <source>
        <dbReference type="ARBA" id="ARBA00003584"/>
    </source>
</evidence>
<dbReference type="Gene3D" id="3.30.70.20">
    <property type="match status" value="2"/>
</dbReference>
<dbReference type="InterPro" id="IPR017900">
    <property type="entry name" value="4Fe4S_Fe_S_CS"/>
</dbReference>
<reference evidence="11 12" key="1">
    <citation type="submission" date="2016-10" db="EMBL/GenBank/DDBJ databases">
        <authorList>
            <person name="de Groot N.N."/>
        </authorList>
    </citation>
    <scope>NUCLEOTIDE SEQUENCE [LARGE SCALE GENOMIC DNA]</scope>
    <source>
        <strain evidence="11 12">DSM 2179</strain>
    </source>
</reference>
<dbReference type="InterPro" id="IPR050954">
    <property type="entry name" value="ET_IronSulfur_Cluster-Binding"/>
</dbReference>
<dbReference type="Proteomes" id="UP000199662">
    <property type="component" value="Unassembled WGS sequence"/>
</dbReference>
<keyword evidence="5" id="KW-0479">Metal-binding</keyword>
<evidence type="ECO:0000256" key="7">
    <source>
        <dbReference type="ARBA" id="ARBA00022982"/>
    </source>
</evidence>
<evidence type="ECO:0000256" key="1">
    <source>
        <dbReference type="ARBA" id="ARBA00001966"/>
    </source>
</evidence>
<dbReference type="InterPro" id="IPR014297">
    <property type="entry name" value="DMSO_DmsB"/>
</dbReference>
<dbReference type="AlphaFoldDB" id="A0A1H7D4K9"/>
<dbReference type="EMBL" id="FNZK01000031">
    <property type="protein sequence ID" value="SEJ96676.1"/>
    <property type="molecule type" value="Genomic_DNA"/>
</dbReference>
<feature type="domain" description="4Fe-4S ferredoxin-type" evidence="10">
    <location>
        <begin position="59"/>
        <end position="89"/>
    </location>
</feature>
<dbReference type="CDD" id="cd16371">
    <property type="entry name" value="DMSOR_beta_like"/>
    <property type="match status" value="1"/>
</dbReference>
<evidence type="ECO:0000256" key="5">
    <source>
        <dbReference type="ARBA" id="ARBA00022723"/>
    </source>
</evidence>
<dbReference type="NCBIfam" id="TIGR02951">
    <property type="entry name" value="DMSO_dmsB"/>
    <property type="match status" value="1"/>
</dbReference>
<keyword evidence="9" id="KW-0411">Iron-sulfur</keyword>
<evidence type="ECO:0000256" key="8">
    <source>
        <dbReference type="ARBA" id="ARBA00023004"/>
    </source>
</evidence>
<keyword evidence="7" id="KW-0249">Electron transport</keyword>
<feature type="domain" description="4Fe-4S ferredoxin-type" evidence="10">
    <location>
        <begin position="91"/>
        <end position="120"/>
    </location>
</feature>
<proteinExistence type="predicted"/>
<name>A0A1H7D4K9_9FIRM</name>
<protein>
    <submittedName>
        <fullName evidence="11">Anaerobic dimethyl sulfoxide reductase subunit B (DMSO reductase iron-sulfur subunit)</fullName>
    </submittedName>
</protein>
<accession>A0A1H7D4K9</accession>
<dbReference type="STRING" id="84035.SAMN05660742_1314"/>
<organism evidence="11 12">
    <name type="scientific">Propionispira arboris</name>
    <dbReference type="NCBI Taxonomy" id="84035"/>
    <lineage>
        <taxon>Bacteria</taxon>
        <taxon>Bacillati</taxon>
        <taxon>Bacillota</taxon>
        <taxon>Negativicutes</taxon>
        <taxon>Selenomonadales</taxon>
        <taxon>Selenomonadaceae</taxon>
        <taxon>Propionispira</taxon>
    </lineage>
</organism>
<sequence>MGEQLAFYFDQKHCTGCSTCQIACKDKYDLQTIASFRKVYEIAGGTFKKSGLAWEPQVYAFWISVSCNHCEKPTCIKSCPTGALQKREKDGIVMIDKQKCIGCKQCIKSCPYGAIQLNPQTKQAMKCDFCLDRLAAGKNPACVDACPMRVLDYGILPSLQEQYGDIRSTPGLPDAAITKPALIITPHRDALTVSGAKKI</sequence>
<evidence type="ECO:0000313" key="11">
    <source>
        <dbReference type="EMBL" id="SEJ96676.1"/>
    </source>
</evidence>
<dbReference type="PANTHER" id="PTHR43177">
    <property type="entry name" value="PROTEIN NRFC"/>
    <property type="match status" value="1"/>
</dbReference>
<dbReference type="Pfam" id="PF12800">
    <property type="entry name" value="Fer4_4"/>
    <property type="match status" value="1"/>
</dbReference>
<evidence type="ECO:0000313" key="12">
    <source>
        <dbReference type="Proteomes" id="UP000199662"/>
    </source>
</evidence>
<dbReference type="PROSITE" id="PS51379">
    <property type="entry name" value="4FE4S_FER_2"/>
    <property type="match status" value="3"/>
</dbReference>